<comment type="caution">
    <text evidence="1">The sequence shown here is derived from an EMBL/GenBank/DDBJ whole genome shotgun (WGS) entry which is preliminary data.</text>
</comment>
<evidence type="ECO:0000313" key="1">
    <source>
        <dbReference type="EMBL" id="RHK52661.1"/>
    </source>
</evidence>
<reference evidence="1 2" key="1">
    <citation type="submission" date="2018-08" db="EMBL/GenBank/DDBJ databases">
        <title>A genome reference for cultivated species of the human gut microbiota.</title>
        <authorList>
            <person name="Zou Y."/>
            <person name="Xue W."/>
            <person name="Luo G."/>
        </authorList>
    </citation>
    <scope>NUCLEOTIDE SEQUENCE [LARGE SCALE GENOMIC DNA]</scope>
    <source>
        <strain evidence="1 2">AF42-9</strain>
    </source>
</reference>
<organism evidence="1 2">
    <name type="scientific">Leyella stercorea</name>
    <dbReference type="NCBI Taxonomy" id="363265"/>
    <lineage>
        <taxon>Bacteria</taxon>
        <taxon>Pseudomonadati</taxon>
        <taxon>Bacteroidota</taxon>
        <taxon>Bacteroidia</taxon>
        <taxon>Bacteroidales</taxon>
        <taxon>Prevotellaceae</taxon>
        <taxon>Leyella</taxon>
    </lineage>
</organism>
<evidence type="ECO:0000313" key="2">
    <source>
        <dbReference type="Proteomes" id="UP000286598"/>
    </source>
</evidence>
<sequence>MKKREEQPPPYLIEQVAGNSCSSWCPKRMLARSFVRFFLCLVVLMAFSVEKASAIGEVNWDNSWIEQRFDPEKATLTLDVRVYQDWGGHNGTFSCGFMESGFLDITVAGYSIRIQGHNGWRSLDKNSTQVTGIDYKYVDWLGLKDVGGGKQSYYLRINVPLTQDRIGQDIQVEYDGRWQRNANTVKDNTFKFSISVDTRVGCTTTSVTKAYYGDKDGKPGYFIEWKKDGKADKNSIDRLGDSSFAILTAMPLKVLHLRVLRLTKAVRSLSQLTSLVLTTLKSIR</sequence>
<dbReference type="Proteomes" id="UP000286598">
    <property type="component" value="Unassembled WGS sequence"/>
</dbReference>
<gene>
    <name evidence="1" type="ORF">DW060_01670</name>
</gene>
<dbReference type="AlphaFoldDB" id="A0A415GR42"/>
<keyword evidence="2" id="KW-1185">Reference proteome</keyword>
<accession>A0A415GR42</accession>
<name>A0A415GR42_9BACT</name>
<protein>
    <submittedName>
        <fullName evidence="1">Uncharacterized protein</fullName>
    </submittedName>
</protein>
<dbReference type="EMBL" id="QRNO01000004">
    <property type="protein sequence ID" value="RHK52661.1"/>
    <property type="molecule type" value="Genomic_DNA"/>
</dbReference>
<proteinExistence type="predicted"/>